<proteinExistence type="predicted"/>
<dbReference type="InterPro" id="IPR053772">
    <property type="entry name" value="At1g61320/At1g61330-like"/>
</dbReference>
<dbReference type="SUPFAM" id="SSF52047">
    <property type="entry name" value="RNI-like"/>
    <property type="match status" value="1"/>
</dbReference>
<dbReference type="InterPro" id="IPR055411">
    <property type="entry name" value="LRR_FXL15/At3g58940/PEG3-like"/>
</dbReference>
<protein>
    <recommendedName>
        <fullName evidence="6">F-box/FBD/LRR-repeat protein</fullName>
    </recommendedName>
</protein>
<comment type="caution">
    <text evidence="4">The sequence shown here is derived from an EMBL/GenBank/DDBJ whole genome shotgun (WGS) entry which is preliminary data.</text>
</comment>
<dbReference type="Gene3D" id="3.80.10.10">
    <property type="entry name" value="Ribonuclease Inhibitor"/>
    <property type="match status" value="1"/>
</dbReference>
<evidence type="ECO:0000313" key="4">
    <source>
        <dbReference type="EMBL" id="KAJ9683001.1"/>
    </source>
</evidence>
<keyword evidence="5" id="KW-1185">Reference proteome</keyword>
<sequence>MVMMEKQTRMDRISNLPWDVLDTILVHLPLKDAARTSILSSNWRYKWISLSQFVFDDKCFSNTLLNKVDRWGEIMKIIHRIQENHSGPIDKFELAAYCCPNHLDLDQWMHFLAEKGIKEFVLKEFYFIRRFKLPCCLFSCQQLRHLELYGCRFKLPPEFKGFKCLASLQLRQVCVDSDTLESLILQCPVLERLILLKIDGLTCLKIHNPNLKYLKIDTEFGNIYLENNPLLSSIDIHPTSVNLEMNMFCSLEEWKACNLFRVLGCLSGVKRLSLSGHFLEFLGASNVPERLPERFNRLMALELREVSFKSLNEVMVFLAILQSSPNLEELSISHRDLEGGSYDIPIVEFLKSRYLLGSLNHLQVVRMRGIMVSRPEWELIKLILASSPALKTMTIVKYRGSRIPESVFLQVERASENVKIISLTL</sequence>
<dbReference type="InterPro" id="IPR001810">
    <property type="entry name" value="F-box_dom"/>
</dbReference>
<feature type="domain" description="FBD" evidence="2">
    <location>
        <begin position="359"/>
        <end position="395"/>
    </location>
</feature>
<organism evidence="4 5">
    <name type="scientific">Vitis rotundifolia</name>
    <name type="common">Muscadine grape</name>
    <dbReference type="NCBI Taxonomy" id="103349"/>
    <lineage>
        <taxon>Eukaryota</taxon>
        <taxon>Viridiplantae</taxon>
        <taxon>Streptophyta</taxon>
        <taxon>Embryophyta</taxon>
        <taxon>Tracheophyta</taxon>
        <taxon>Spermatophyta</taxon>
        <taxon>Magnoliopsida</taxon>
        <taxon>eudicotyledons</taxon>
        <taxon>Gunneridae</taxon>
        <taxon>Pentapetalae</taxon>
        <taxon>rosids</taxon>
        <taxon>Vitales</taxon>
        <taxon>Vitaceae</taxon>
        <taxon>Viteae</taxon>
        <taxon>Vitis</taxon>
    </lineage>
</organism>
<evidence type="ECO:0000259" key="1">
    <source>
        <dbReference type="Pfam" id="PF00646"/>
    </source>
</evidence>
<dbReference type="InterPro" id="IPR032675">
    <property type="entry name" value="LRR_dom_sf"/>
</dbReference>
<dbReference type="PANTHER" id="PTHR34145">
    <property type="entry name" value="OS02G0105600 PROTEIN"/>
    <property type="match status" value="1"/>
</dbReference>
<evidence type="ECO:0000259" key="2">
    <source>
        <dbReference type="Pfam" id="PF08387"/>
    </source>
</evidence>
<evidence type="ECO:0008006" key="6">
    <source>
        <dbReference type="Google" id="ProtNLM"/>
    </source>
</evidence>
<accession>A0AA38Z5Y1</accession>
<evidence type="ECO:0000313" key="5">
    <source>
        <dbReference type="Proteomes" id="UP001168098"/>
    </source>
</evidence>
<dbReference type="Pfam" id="PF24758">
    <property type="entry name" value="LRR_At5g56370"/>
    <property type="match status" value="1"/>
</dbReference>
<gene>
    <name evidence="4" type="ORF">PVL29_018831</name>
</gene>
<feature type="domain" description="F-box" evidence="1">
    <location>
        <begin position="13"/>
        <end position="50"/>
    </location>
</feature>
<dbReference type="EMBL" id="JARBHA010000014">
    <property type="protein sequence ID" value="KAJ9683001.1"/>
    <property type="molecule type" value="Genomic_DNA"/>
</dbReference>
<feature type="domain" description="F-box/LRR-repeat protein 15/At3g58940/PEG3-like LRR" evidence="3">
    <location>
        <begin position="105"/>
        <end position="332"/>
    </location>
</feature>
<name>A0AA38Z5Y1_VITRO</name>
<dbReference type="InterPro" id="IPR036047">
    <property type="entry name" value="F-box-like_dom_sf"/>
</dbReference>
<dbReference type="Pfam" id="PF08387">
    <property type="entry name" value="FBD"/>
    <property type="match status" value="1"/>
</dbReference>
<dbReference type="Proteomes" id="UP001168098">
    <property type="component" value="Unassembled WGS sequence"/>
</dbReference>
<dbReference type="PANTHER" id="PTHR34145:SF28">
    <property type="entry name" value="F-BOX DOMAIN-CONTAINING PROTEIN"/>
    <property type="match status" value="1"/>
</dbReference>
<reference evidence="4 5" key="1">
    <citation type="journal article" date="2023" name="BMC Biotechnol.">
        <title>Vitis rotundifolia cv Carlos genome sequencing.</title>
        <authorList>
            <person name="Huff M."/>
            <person name="Hulse-Kemp A."/>
            <person name="Scheffler B."/>
            <person name="Youngblood R."/>
            <person name="Simpson S."/>
            <person name="Babiker E."/>
            <person name="Staton M."/>
        </authorList>
    </citation>
    <scope>NUCLEOTIDE SEQUENCE [LARGE SCALE GENOMIC DNA]</scope>
    <source>
        <tissue evidence="4">Leaf</tissue>
    </source>
</reference>
<dbReference type="Pfam" id="PF00646">
    <property type="entry name" value="F-box"/>
    <property type="match status" value="1"/>
</dbReference>
<dbReference type="SUPFAM" id="SSF81383">
    <property type="entry name" value="F-box domain"/>
    <property type="match status" value="1"/>
</dbReference>
<evidence type="ECO:0000259" key="3">
    <source>
        <dbReference type="Pfam" id="PF24758"/>
    </source>
</evidence>
<dbReference type="AlphaFoldDB" id="A0AA38Z5Y1"/>
<dbReference type="InterPro" id="IPR006566">
    <property type="entry name" value="FBD"/>
</dbReference>